<evidence type="ECO:0000259" key="6">
    <source>
        <dbReference type="Pfam" id="PF06271"/>
    </source>
</evidence>
<dbReference type="EMBL" id="BROH01000009">
    <property type="protein sequence ID" value="GKY88954.1"/>
    <property type="molecule type" value="Genomic_DNA"/>
</dbReference>
<dbReference type="InterPro" id="IPR010432">
    <property type="entry name" value="RDD"/>
</dbReference>
<protein>
    <submittedName>
        <fullName evidence="7">RDD family protein</fullName>
    </submittedName>
</protein>
<comment type="caution">
    <text evidence="7">The sequence shown here is derived from an EMBL/GenBank/DDBJ whole genome shotgun (WGS) entry which is preliminary data.</text>
</comment>
<keyword evidence="8" id="KW-1185">Reference proteome</keyword>
<evidence type="ECO:0000313" key="7">
    <source>
        <dbReference type="EMBL" id="GKY88954.1"/>
    </source>
</evidence>
<sequence>MTYSSSFPPKISGLPDPDTQAEFYADVPAKRLIAWAIDATLIFLTAFLISLLTVGVGFFFFGVLIVIIAFIYRTVSLANRSATPGMRLAAIEMRTHRGERFDLATAALHTLLYQVSMSMVVPQVISIVLMLTSARAQGLTDHALGTAAVNRMARA</sequence>
<keyword evidence="2 5" id="KW-0812">Transmembrane</keyword>
<name>A0ABQ5LVF5_9RHOB</name>
<feature type="transmembrane region" description="Helical" evidence="5">
    <location>
        <begin position="111"/>
        <end position="131"/>
    </location>
</feature>
<keyword evidence="4 5" id="KW-0472">Membrane</keyword>
<feature type="domain" description="RDD" evidence="6">
    <location>
        <begin position="29"/>
        <end position="143"/>
    </location>
</feature>
<dbReference type="RefSeq" id="WP_281842994.1">
    <property type="nucleotide sequence ID" value="NZ_BROH01000009.1"/>
</dbReference>
<organism evidence="7 8">
    <name type="scientific">Sinisalibacter aestuarii</name>
    <dbReference type="NCBI Taxonomy" id="2949426"/>
    <lineage>
        <taxon>Bacteria</taxon>
        <taxon>Pseudomonadati</taxon>
        <taxon>Pseudomonadota</taxon>
        <taxon>Alphaproteobacteria</taxon>
        <taxon>Rhodobacterales</taxon>
        <taxon>Roseobacteraceae</taxon>
        <taxon>Sinisalibacter</taxon>
    </lineage>
</organism>
<evidence type="ECO:0000256" key="1">
    <source>
        <dbReference type="ARBA" id="ARBA00004141"/>
    </source>
</evidence>
<reference evidence="7" key="1">
    <citation type="journal article" date="2023" name="Int. J. Syst. Evol. Microbiol.">
        <title>Sinisalibacter aestuarii sp. nov., isolated from estuarine sediment of the Arakawa River.</title>
        <authorList>
            <person name="Arafat S.T."/>
            <person name="Hirano S."/>
            <person name="Sato A."/>
            <person name="Takeuchi K."/>
            <person name="Yasuda T."/>
            <person name="Terahara T."/>
            <person name="Hamada M."/>
            <person name="Kobayashi T."/>
        </authorList>
    </citation>
    <scope>NUCLEOTIDE SEQUENCE</scope>
    <source>
        <strain evidence="7">B-399</strain>
    </source>
</reference>
<gene>
    <name evidence="7" type="ORF">STA1M1_28230</name>
</gene>
<dbReference type="Proteomes" id="UP001144205">
    <property type="component" value="Unassembled WGS sequence"/>
</dbReference>
<evidence type="ECO:0000256" key="5">
    <source>
        <dbReference type="SAM" id="Phobius"/>
    </source>
</evidence>
<proteinExistence type="predicted"/>
<feature type="transmembrane region" description="Helical" evidence="5">
    <location>
        <begin position="41"/>
        <end position="72"/>
    </location>
</feature>
<evidence type="ECO:0000256" key="3">
    <source>
        <dbReference type="ARBA" id="ARBA00022989"/>
    </source>
</evidence>
<keyword evidence="3 5" id="KW-1133">Transmembrane helix</keyword>
<evidence type="ECO:0000313" key="8">
    <source>
        <dbReference type="Proteomes" id="UP001144205"/>
    </source>
</evidence>
<evidence type="ECO:0000256" key="2">
    <source>
        <dbReference type="ARBA" id="ARBA00022692"/>
    </source>
</evidence>
<accession>A0ABQ5LVF5</accession>
<comment type="subcellular location">
    <subcellularLocation>
        <location evidence="1">Membrane</location>
        <topology evidence="1">Multi-pass membrane protein</topology>
    </subcellularLocation>
</comment>
<dbReference type="Pfam" id="PF06271">
    <property type="entry name" value="RDD"/>
    <property type="match status" value="1"/>
</dbReference>
<evidence type="ECO:0000256" key="4">
    <source>
        <dbReference type="ARBA" id="ARBA00023136"/>
    </source>
</evidence>